<evidence type="ECO:0000256" key="5">
    <source>
        <dbReference type="ARBA" id="ARBA00022786"/>
    </source>
</evidence>
<keyword evidence="11" id="KW-1185">Reference proteome</keyword>
<dbReference type="PANTHER" id="PTHR12473">
    <property type="entry name" value="UBIQUITIN CARBOXYL-TERMINAL HYDROLASE MINDY-4-RELATED"/>
    <property type="match status" value="1"/>
</dbReference>
<dbReference type="InterPro" id="IPR011992">
    <property type="entry name" value="EF-hand-dom_pair"/>
</dbReference>
<organism evidence="10 11">
    <name type="scientific">Littorina saxatilis</name>
    <dbReference type="NCBI Taxonomy" id="31220"/>
    <lineage>
        <taxon>Eukaryota</taxon>
        <taxon>Metazoa</taxon>
        <taxon>Spiralia</taxon>
        <taxon>Lophotrochozoa</taxon>
        <taxon>Mollusca</taxon>
        <taxon>Gastropoda</taxon>
        <taxon>Caenogastropoda</taxon>
        <taxon>Littorinimorpha</taxon>
        <taxon>Littorinoidea</taxon>
        <taxon>Littorinidae</taxon>
        <taxon>Littorina</taxon>
    </lineage>
</organism>
<name>A0AAN9GJA4_9CAEN</name>
<dbReference type="GO" id="GO:0004843">
    <property type="term" value="F:cysteine-type deubiquitinase activity"/>
    <property type="evidence" value="ECO:0007669"/>
    <property type="project" value="UniProtKB-UniRule"/>
</dbReference>
<comment type="function">
    <text evidence="2 8">Hydrolase that can remove 'Lys-48'-linked conjugated ubiquitin from proteins.</text>
</comment>
<evidence type="ECO:0000313" key="10">
    <source>
        <dbReference type="EMBL" id="KAK7110059.1"/>
    </source>
</evidence>
<dbReference type="SUPFAM" id="SSF47473">
    <property type="entry name" value="EF-hand"/>
    <property type="match status" value="1"/>
</dbReference>
<proteinExistence type="inferred from homology"/>
<evidence type="ECO:0000256" key="3">
    <source>
        <dbReference type="ARBA" id="ARBA00011074"/>
    </source>
</evidence>
<keyword evidence="5 8" id="KW-0833">Ubl conjugation pathway</keyword>
<evidence type="ECO:0000256" key="7">
    <source>
        <dbReference type="ARBA" id="ARBA00022807"/>
    </source>
</evidence>
<dbReference type="Pfam" id="PF13898">
    <property type="entry name" value="MINDY-3_4_CD"/>
    <property type="match status" value="1"/>
</dbReference>
<keyword evidence="6 8" id="KW-0378">Hydrolase</keyword>
<evidence type="ECO:0000256" key="4">
    <source>
        <dbReference type="ARBA" id="ARBA00022670"/>
    </source>
</evidence>
<evidence type="ECO:0000256" key="8">
    <source>
        <dbReference type="RuleBase" id="RU367088"/>
    </source>
</evidence>
<dbReference type="AlphaFoldDB" id="A0AAN9GJA4"/>
<dbReference type="Proteomes" id="UP001374579">
    <property type="component" value="Unassembled WGS sequence"/>
</dbReference>
<dbReference type="InterPro" id="IPR039785">
    <property type="entry name" value="MINY3/4"/>
</dbReference>
<dbReference type="Gene3D" id="1.10.238.10">
    <property type="entry name" value="EF-hand"/>
    <property type="match status" value="1"/>
</dbReference>
<feature type="domain" description="EF-hand" evidence="9">
    <location>
        <begin position="306"/>
        <end position="341"/>
    </location>
</feature>
<dbReference type="GO" id="GO:1990380">
    <property type="term" value="F:K48-linked deubiquitinase activity"/>
    <property type="evidence" value="ECO:0007669"/>
    <property type="project" value="UniProtKB-UniRule"/>
</dbReference>
<evidence type="ECO:0000313" key="11">
    <source>
        <dbReference type="Proteomes" id="UP001374579"/>
    </source>
</evidence>
<dbReference type="InterPro" id="IPR025257">
    <property type="entry name" value="MINDY-3/4_CD"/>
</dbReference>
<evidence type="ECO:0000256" key="2">
    <source>
        <dbReference type="ARBA" id="ARBA00002107"/>
    </source>
</evidence>
<comment type="catalytic activity">
    <reaction evidence="1 8">
        <text>Thiol-dependent hydrolysis of ester, thioester, amide, peptide and isopeptide bonds formed by the C-terminal Gly of ubiquitin (a 76-residue protein attached to proteins as an intracellular targeting signal).</text>
        <dbReference type="EC" id="3.4.19.12"/>
    </reaction>
</comment>
<keyword evidence="4 8" id="KW-0645">Protease</keyword>
<dbReference type="GO" id="GO:0071108">
    <property type="term" value="P:protein K48-linked deubiquitination"/>
    <property type="evidence" value="ECO:0007669"/>
    <property type="project" value="InterPro"/>
</dbReference>
<comment type="caution">
    <text evidence="10">The sequence shown here is derived from an EMBL/GenBank/DDBJ whole genome shotgun (WGS) entry which is preliminary data.</text>
</comment>
<comment type="similarity">
    <text evidence="3 8">Belongs to the MINDY deubiquitinase family. FAM188 subfamily.</text>
</comment>
<dbReference type="GO" id="GO:0006508">
    <property type="term" value="P:proteolysis"/>
    <property type="evidence" value="ECO:0007669"/>
    <property type="project" value="UniProtKB-KW"/>
</dbReference>
<dbReference type="GO" id="GO:0005509">
    <property type="term" value="F:calcium ion binding"/>
    <property type="evidence" value="ECO:0007669"/>
    <property type="project" value="InterPro"/>
</dbReference>
<dbReference type="EC" id="3.4.19.12" evidence="8"/>
<dbReference type="PANTHER" id="PTHR12473:SF17">
    <property type="entry name" value="UBIQUITIN CARBOXYL-TERMINAL HYDROLASE MINDY-3"/>
    <property type="match status" value="1"/>
</dbReference>
<dbReference type="EMBL" id="JBAMIC010000003">
    <property type="protein sequence ID" value="KAK7110059.1"/>
    <property type="molecule type" value="Genomic_DNA"/>
</dbReference>
<dbReference type="PROSITE" id="PS50222">
    <property type="entry name" value="EF_HAND_2"/>
    <property type="match status" value="1"/>
</dbReference>
<gene>
    <name evidence="10" type="ORF">V1264_013993</name>
</gene>
<accession>A0AAN9GJA4</accession>
<evidence type="ECO:0000259" key="9">
    <source>
        <dbReference type="PROSITE" id="PS50222"/>
    </source>
</evidence>
<evidence type="ECO:0000256" key="6">
    <source>
        <dbReference type="ARBA" id="ARBA00022801"/>
    </source>
</evidence>
<dbReference type="InterPro" id="IPR002048">
    <property type="entry name" value="EF_hand_dom"/>
</dbReference>
<sequence>MAAKSFTKVDDKSLESLRLLLWGPNLKDEVFMRWTQGFVFSEDENTALVQLEGGPCAVIAPVQGFLLKNALFTSRTKTTTELSSVTVEQASTYLYESLGELMESVEVESYLLVCLEDSELGNPSSSTSMENAECLESGESSPKRRKMDQETFHNKLRCVRCERAGEMRQHLKELMPEYQQDFGVLLYLYSLLLTKGLEQIKNDMEDPSEPMIDGIHGHGSQSLINLFLTSRAISNVWDNDKEVSGLKLRGIQRQSTIGFLTLLEHLRYCEVGWYLKNPQYPIWLLGSETHLTVLFSPEKNLVVRETPASNARTVFAQYDPEGNGFISATLLGDVLSALDLVSDSEYVDIMRAKLDAEELGIITRTSFMDEFFPEEDTASPSHFPMFHYNGLPRSCPGGKVRFQACQCQIQEELEVQIITDSSSIKMTLQTKWPTIDVKWTNDRPPSLN</sequence>
<reference evidence="10 11" key="1">
    <citation type="submission" date="2024-02" db="EMBL/GenBank/DDBJ databases">
        <title>Chromosome-scale genome assembly of the rough periwinkle Littorina saxatilis.</title>
        <authorList>
            <person name="De Jode A."/>
            <person name="Faria R."/>
            <person name="Formenti G."/>
            <person name="Sims Y."/>
            <person name="Smith T.P."/>
            <person name="Tracey A."/>
            <person name="Wood J.M.D."/>
            <person name="Zagrodzka Z.B."/>
            <person name="Johannesson K."/>
            <person name="Butlin R.K."/>
            <person name="Leder E.H."/>
        </authorList>
    </citation>
    <scope>NUCLEOTIDE SEQUENCE [LARGE SCALE GENOMIC DNA]</scope>
    <source>
        <strain evidence="10">Snail1</strain>
        <tissue evidence="10">Muscle</tissue>
    </source>
</reference>
<protein>
    <recommendedName>
        <fullName evidence="8">Ubiquitin carboxyl-terminal hydrolase MINDY</fullName>
        <ecNumber evidence="8">3.4.19.12</ecNumber>
    </recommendedName>
</protein>
<dbReference type="SMART" id="SM01174">
    <property type="entry name" value="DUF4205"/>
    <property type="match status" value="1"/>
</dbReference>
<keyword evidence="7 8" id="KW-0788">Thiol protease</keyword>
<evidence type="ECO:0000256" key="1">
    <source>
        <dbReference type="ARBA" id="ARBA00000707"/>
    </source>
</evidence>